<dbReference type="OrthoDB" id="8716700at2"/>
<evidence type="ECO:0000313" key="1">
    <source>
        <dbReference type="EMBL" id="TDP11486.1"/>
    </source>
</evidence>
<dbReference type="Proteomes" id="UP000295357">
    <property type="component" value="Unassembled WGS sequence"/>
</dbReference>
<dbReference type="InterPro" id="IPR007709">
    <property type="entry name" value="N-FG_amidohydro"/>
</dbReference>
<dbReference type="SUPFAM" id="SSF53187">
    <property type="entry name" value="Zn-dependent exopeptidases"/>
    <property type="match status" value="1"/>
</dbReference>
<dbReference type="Gene3D" id="3.40.630.40">
    <property type="entry name" value="Zn-dependent exopeptidases"/>
    <property type="match status" value="1"/>
</dbReference>
<name>A0A4R6N8Y7_9BURK</name>
<dbReference type="RefSeq" id="WP_133603374.1">
    <property type="nucleotide sequence ID" value="NZ_JAUFPJ010000006.1"/>
</dbReference>
<keyword evidence="2" id="KW-1185">Reference proteome</keyword>
<evidence type="ECO:0000313" key="2">
    <source>
        <dbReference type="Proteomes" id="UP000295357"/>
    </source>
</evidence>
<dbReference type="AlphaFoldDB" id="A0A4R6N8Y7"/>
<protein>
    <submittedName>
        <fullName evidence="1">N-formylglutamate deformylase</fullName>
    </submittedName>
</protein>
<dbReference type="Pfam" id="PF05013">
    <property type="entry name" value="FGase"/>
    <property type="match status" value="1"/>
</dbReference>
<proteinExistence type="predicted"/>
<accession>A0A4R6N8Y7</accession>
<organism evidence="1 2">
    <name type="scientific">Roseateles asaccharophilus</name>
    <dbReference type="NCBI Taxonomy" id="582607"/>
    <lineage>
        <taxon>Bacteria</taxon>
        <taxon>Pseudomonadati</taxon>
        <taxon>Pseudomonadota</taxon>
        <taxon>Betaproteobacteria</taxon>
        <taxon>Burkholderiales</taxon>
        <taxon>Sphaerotilaceae</taxon>
        <taxon>Roseateles</taxon>
    </lineage>
</organism>
<sequence length="293" mass="32610">MTLKPASLQGPLEHPAYRLQLAEGEALPLVCDSPHSGVDYPADFGSCLPLAQLRCSEDTHVDALWQDAPRHGATLLAARFPRSYIDPNRELSDLDPELLDGPWPEPLAPGEKTRLGYGLIWRQVGKGQPIYGRRLSVQEVQARIAGCWRPYHAALNEAVEAAHARFGAVWHLNLHSMPNNAFERLGLKRSEPLADFVLGDRDGSTCEPALLDLIEDSLRAQGYTVARNDPYKGVALIGRIGRPAERRHSLQIEIRRPLYMDELSRERNAGFETLRQALDKTLAAVAAHIRRSL</sequence>
<reference evidence="1 2" key="1">
    <citation type="submission" date="2019-03" db="EMBL/GenBank/DDBJ databases">
        <title>Genomic Encyclopedia of Type Strains, Phase IV (KMG-IV): sequencing the most valuable type-strain genomes for metagenomic binning, comparative biology and taxonomic classification.</title>
        <authorList>
            <person name="Goeker M."/>
        </authorList>
    </citation>
    <scope>NUCLEOTIDE SEQUENCE [LARGE SCALE GENOMIC DNA]</scope>
    <source>
        <strain evidence="1 2">DSM 25082</strain>
    </source>
</reference>
<dbReference type="EMBL" id="SNXE01000003">
    <property type="protein sequence ID" value="TDP11486.1"/>
    <property type="molecule type" value="Genomic_DNA"/>
</dbReference>
<gene>
    <name evidence="1" type="ORF">DFR39_103417</name>
</gene>
<comment type="caution">
    <text evidence="1">The sequence shown here is derived from an EMBL/GenBank/DDBJ whole genome shotgun (WGS) entry which is preliminary data.</text>
</comment>